<dbReference type="InterPro" id="IPR042186">
    <property type="entry name" value="FimD_plug_dom"/>
</dbReference>
<dbReference type="PANTHER" id="PTHR30451">
    <property type="entry name" value="OUTER MEMBRANE USHER PROTEIN"/>
    <property type="match status" value="1"/>
</dbReference>
<proteinExistence type="predicted"/>
<organism evidence="2 3">
    <name type="scientific">Acinetobacter variabilis</name>
    <dbReference type="NCBI Taxonomy" id="70346"/>
    <lineage>
        <taxon>Bacteria</taxon>
        <taxon>Pseudomonadati</taxon>
        <taxon>Pseudomonadota</taxon>
        <taxon>Gammaproteobacteria</taxon>
        <taxon>Moraxellales</taxon>
        <taxon>Moraxellaceae</taxon>
        <taxon>Acinetobacter</taxon>
    </lineage>
</organism>
<dbReference type="Gene3D" id="2.60.40.3110">
    <property type="match status" value="1"/>
</dbReference>
<dbReference type="EMBL" id="CP060812">
    <property type="protein sequence ID" value="QQN89652.1"/>
    <property type="molecule type" value="Genomic_DNA"/>
</dbReference>
<protein>
    <submittedName>
        <fullName evidence="2">Fimbrial biogenesis outer membrane usher protein</fullName>
    </submittedName>
</protein>
<geneLocation type="plasmid" evidence="2 3">
    <name>pXM9F202-2-186k</name>
</geneLocation>
<evidence type="ECO:0000313" key="3">
    <source>
        <dbReference type="Proteomes" id="UP000596079"/>
    </source>
</evidence>
<keyword evidence="2" id="KW-0614">Plasmid</keyword>
<dbReference type="Proteomes" id="UP000596079">
    <property type="component" value="Plasmid pXM9F202-2-186k"/>
</dbReference>
<feature type="chain" id="PRO_5032475391" evidence="1">
    <location>
        <begin position="24"/>
        <end position="782"/>
    </location>
</feature>
<dbReference type="Pfam" id="PF00577">
    <property type="entry name" value="Usher"/>
    <property type="match status" value="1"/>
</dbReference>
<dbReference type="RefSeq" id="WP_166134617.1">
    <property type="nucleotide sequence ID" value="NZ_CP060812.1"/>
</dbReference>
<dbReference type="InterPro" id="IPR000015">
    <property type="entry name" value="Fimb_usher"/>
</dbReference>
<dbReference type="GO" id="GO:0009297">
    <property type="term" value="P:pilus assembly"/>
    <property type="evidence" value="ECO:0007669"/>
    <property type="project" value="InterPro"/>
</dbReference>
<evidence type="ECO:0000313" key="2">
    <source>
        <dbReference type="EMBL" id="QQN89652.1"/>
    </source>
</evidence>
<name>A0A7T8ARY2_9GAMM</name>
<evidence type="ECO:0000256" key="1">
    <source>
        <dbReference type="SAM" id="SignalP"/>
    </source>
</evidence>
<sequence>MNVRASNFILAGMMLVTAPTTFAEQYLSNNIDSAIQQELYLDVEVNQSAQIQIGHFLQQDQQLYIDVASLKNFAITAEIEPIIIDQVSYIALDQIEGLSYKYDDLNQKISIQVPITLLSSQHQYGYQHLPAAKVNPLHEKTGVLLNYTAFAQQYENIFSLNGWNEFRVFGLFGGVFSLSGNYQYQDNAFINHHILDTYWEKDIPEKLLRLRLGDAQSNALSWTRSTRLSGLSLSKNFALQPYTVTTPLMSFKGQVALPSQVDLIINGIKQFSENIVPGQFDIQSVPSITGAGNAQMVITDINGQQQVLSIPLYGTNNLLAQGLNDWSFNVGYPKLNYGLSSFDYAQDPAFSGSYRYGILNKLTLETHTELTDQLQQVGLGTLYQLGKRAGQLNLSYAYSRTPEQHGQLLGLGYSWNSPLISLNYNGLRQFGEFNDIASLNDAAFASKSDQFYIGFNTKIGQLGSSYIQQKYTEQESKFVLLNWSYILPQRMNLNLGYTHDLINKKDSYYLSLNIPWAQRNSATASIQRSHDNKQFGVNIMHTLNQDQGGMGWQAMANRTDQYSQFQGQIDYLGRYGLAQLNVQHTASDQQNNTSAFASVNGGLVILKDVILPTRLSNGSFAIVSTDNIASVPVRMENRLIGKTNQKGYLLLDRLNPYQHNSVAVDTLNLPINLKIETTQQDVVPRQASGVFVRFPMYQVKSVQLQAVDDQGENLAVGKSVWDIQPSIQQPPKTIVAHDGIVYLDDVKNNKLYIGDELKQCQVNLPEVSTLEGFSDLGRVVCQ</sequence>
<feature type="signal peptide" evidence="1">
    <location>
        <begin position="1"/>
        <end position="23"/>
    </location>
</feature>
<dbReference type="AlphaFoldDB" id="A0A7T8ARY2"/>
<gene>
    <name evidence="2" type="ORF">IAQ69_15925</name>
</gene>
<dbReference type="Gene3D" id="2.60.40.2610">
    <property type="entry name" value="Outer membrane usher protein FimD, plug domain"/>
    <property type="match status" value="1"/>
</dbReference>
<dbReference type="PANTHER" id="PTHR30451:SF5">
    <property type="entry name" value="SLR0019 PROTEIN"/>
    <property type="match status" value="1"/>
</dbReference>
<dbReference type="GO" id="GO:0009279">
    <property type="term" value="C:cell outer membrane"/>
    <property type="evidence" value="ECO:0007669"/>
    <property type="project" value="TreeGrafter"/>
</dbReference>
<accession>A0A7T8ARY2</accession>
<reference evidence="2 3" key="1">
    <citation type="submission" date="2020-08" db="EMBL/GenBank/DDBJ databases">
        <title>Emergence of ISAba1-mediated novel tet(X) in Acinetobacter variabilis from a chicken farm.</title>
        <authorList>
            <person name="Peng K."/>
            <person name="Li R."/>
        </authorList>
    </citation>
    <scope>NUCLEOTIDE SEQUENCE [LARGE SCALE GENOMIC DNA]</scope>
    <source>
        <strain evidence="2 3">XM9F202-2</strain>
        <plasmid evidence="2 3">pXM9F202-2-186k</plasmid>
    </source>
</reference>
<dbReference type="GO" id="GO:0015473">
    <property type="term" value="F:fimbrial usher porin activity"/>
    <property type="evidence" value="ECO:0007669"/>
    <property type="project" value="InterPro"/>
</dbReference>
<keyword evidence="1" id="KW-0732">Signal</keyword>